<evidence type="ECO:0000256" key="2">
    <source>
        <dbReference type="ARBA" id="ARBA00004651"/>
    </source>
</evidence>
<dbReference type="Pfam" id="PF02518">
    <property type="entry name" value="HATPase_c"/>
    <property type="match status" value="1"/>
</dbReference>
<dbReference type="GO" id="GO:0005524">
    <property type="term" value="F:ATP binding"/>
    <property type="evidence" value="ECO:0007669"/>
    <property type="project" value="UniProtKB-KW"/>
</dbReference>
<evidence type="ECO:0000256" key="6">
    <source>
        <dbReference type="ARBA" id="ARBA00022692"/>
    </source>
</evidence>
<dbReference type="CDD" id="cd00082">
    <property type="entry name" value="HisKA"/>
    <property type="match status" value="1"/>
</dbReference>
<accession>A0A9X2AFH0</accession>
<keyword evidence="4" id="KW-0597">Phosphoprotein</keyword>
<gene>
    <name evidence="15" type="primary">sasA_7</name>
    <name evidence="15" type="ORF">MM817_02356</name>
</gene>
<keyword evidence="16" id="KW-1185">Reference proteome</keyword>
<dbReference type="InterPro" id="IPR003594">
    <property type="entry name" value="HATPase_dom"/>
</dbReference>
<dbReference type="PANTHER" id="PTHR45436">
    <property type="entry name" value="SENSOR HISTIDINE KINASE YKOH"/>
    <property type="match status" value="1"/>
</dbReference>
<dbReference type="FunFam" id="1.10.287.130:FF:000001">
    <property type="entry name" value="Two-component sensor histidine kinase"/>
    <property type="match status" value="1"/>
</dbReference>
<dbReference type="Gene3D" id="3.30.565.10">
    <property type="entry name" value="Histidine kinase-like ATPase, C-terminal domain"/>
    <property type="match status" value="1"/>
</dbReference>
<reference evidence="15" key="1">
    <citation type="submission" date="2022-03" db="EMBL/GenBank/DDBJ databases">
        <title>Draft Genome Sequence of Firmicute Strain S0AB, a Heterotrophic Iron/Sulfur-Oxidizing Extreme Acidophile.</title>
        <authorList>
            <person name="Vergara E."/>
            <person name="Pakostova E."/>
            <person name="Johnson D.B."/>
            <person name="Holmes D.S."/>
        </authorList>
    </citation>
    <scope>NUCLEOTIDE SEQUENCE</scope>
    <source>
        <strain evidence="15">S0AB</strain>
    </source>
</reference>
<dbReference type="InterPro" id="IPR036097">
    <property type="entry name" value="HisK_dim/P_sf"/>
</dbReference>
<dbReference type="GO" id="GO:0000155">
    <property type="term" value="F:phosphorelay sensor kinase activity"/>
    <property type="evidence" value="ECO:0007669"/>
    <property type="project" value="InterPro"/>
</dbReference>
<evidence type="ECO:0000256" key="11">
    <source>
        <dbReference type="ARBA" id="ARBA00023012"/>
    </source>
</evidence>
<comment type="catalytic activity">
    <reaction evidence="1">
        <text>ATP + protein L-histidine = ADP + protein N-phospho-L-histidine.</text>
        <dbReference type="EC" id="2.7.13.3"/>
    </reaction>
</comment>
<dbReference type="InterPro" id="IPR005467">
    <property type="entry name" value="His_kinase_dom"/>
</dbReference>
<evidence type="ECO:0000259" key="14">
    <source>
        <dbReference type="PROSITE" id="PS50109"/>
    </source>
</evidence>
<keyword evidence="8" id="KW-0418">Kinase</keyword>
<dbReference type="FunFam" id="3.30.565.10:FF:000006">
    <property type="entry name" value="Sensor histidine kinase WalK"/>
    <property type="match status" value="1"/>
</dbReference>
<dbReference type="InterPro" id="IPR003661">
    <property type="entry name" value="HisK_dim/P_dom"/>
</dbReference>
<organism evidence="15 16">
    <name type="scientific">Sulfoacidibacillus ferrooxidans</name>
    <dbReference type="NCBI Taxonomy" id="2005001"/>
    <lineage>
        <taxon>Bacteria</taxon>
        <taxon>Bacillati</taxon>
        <taxon>Bacillota</taxon>
        <taxon>Bacilli</taxon>
        <taxon>Bacillales</taxon>
        <taxon>Alicyclobacillaceae</taxon>
        <taxon>Sulfoacidibacillus</taxon>
    </lineage>
</organism>
<dbReference type="SMART" id="SM00387">
    <property type="entry name" value="HATPase_c"/>
    <property type="match status" value="1"/>
</dbReference>
<dbReference type="SMART" id="SM00388">
    <property type="entry name" value="HisKA"/>
    <property type="match status" value="1"/>
</dbReference>
<dbReference type="InterPro" id="IPR036890">
    <property type="entry name" value="HATPase_C_sf"/>
</dbReference>
<dbReference type="EC" id="2.7.13.3" evidence="3"/>
<evidence type="ECO:0000256" key="13">
    <source>
        <dbReference type="SAM" id="Phobius"/>
    </source>
</evidence>
<evidence type="ECO:0000256" key="7">
    <source>
        <dbReference type="ARBA" id="ARBA00022741"/>
    </source>
</evidence>
<evidence type="ECO:0000256" key="1">
    <source>
        <dbReference type="ARBA" id="ARBA00000085"/>
    </source>
</evidence>
<sequence>MMFARVRITLTLVLVVIFVLLYAATSTSVYALMRTETLREINAEIKMQANAILPVARRILLQENGLHTISILQTFDHLQTQGKFYFSLRNAQGMLLATNQPMVAKYLWQPSISKRTHKNWRTVHLTFHHLVVRMVTIPIYHPHTLQYAGELQLGEHMNGELAAIHRLQSILLEVGLLGLIGAMIAGFYVSGVALRPIRRSWQRQQQFVADASHELRTPLAVIQSNLDVVLGHAKESVEDNFEWLNHVKSESRRLSRLVTDLLTLAKADSNQQLIQMNPIDWIAVNRRAFESLMLFGEAKGLRMNFHIIDKSTTSTSVETNANDESTFIVVGDEDRLYQLAFILLDNAITYTYEGEINVQLRMGKNHHVILDVTDTGIGIKKEHQKHIFDRFFKGDHNRTSSGAGLGLAIALWIVESHHGKMEVESTVGKGTTFRIILPASSKAHA</sequence>
<dbReference type="InterPro" id="IPR004358">
    <property type="entry name" value="Sig_transdc_His_kin-like_C"/>
</dbReference>
<dbReference type="Pfam" id="PF00512">
    <property type="entry name" value="HisKA"/>
    <property type="match status" value="1"/>
</dbReference>
<keyword evidence="10 13" id="KW-1133">Transmembrane helix</keyword>
<dbReference type="PRINTS" id="PR00344">
    <property type="entry name" value="BCTRLSENSOR"/>
</dbReference>
<evidence type="ECO:0000256" key="5">
    <source>
        <dbReference type="ARBA" id="ARBA00022679"/>
    </source>
</evidence>
<evidence type="ECO:0000256" key="12">
    <source>
        <dbReference type="ARBA" id="ARBA00023136"/>
    </source>
</evidence>
<dbReference type="EMBL" id="JALBUF010000008">
    <property type="protein sequence ID" value="MCI0184061.1"/>
    <property type="molecule type" value="Genomic_DNA"/>
</dbReference>
<comment type="subcellular location">
    <subcellularLocation>
        <location evidence="2">Cell membrane</location>
        <topology evidence="2">Multi-pass membrane protein</topology>
    </subcellularLocation>
</comment>
<dbReference type="SUPFAM" id="SSF55874">
    <property type="entry name" value="ATPase domain of HSP90 chaperone/DNA topoisomerase II/histidine kinase"/>
    <property type="match status" value="1"/>
</dbReference>
<dbReference type="SUPFAM" id="SSF47384">
    <property type="entry name" value="Homodimeric domain of signal transducing histidine kinase"/>
    <property type="match status" value="1"/>
</dbReference>
<proteinExistence type="predicted"/>
<dbReference type="Gene3D" id="1.10.287.130">
    <property type="match status" value="1"/>
</dbReference>
<keyword evidence="12 13" id="KW-0472">Membrane</keyword>
<dbReference type="GO" id="GO:0005886">
    <property type="term" value="C:plasma membrane"/>
    <property type="evidence" value="ECO:0007669"/>
    <property type="project" value="UniProtKB-SubCell"/>
</dbReference>
<keyword evidence="7" id="KW-0547">Nucleotide-binding</keyword>
<comment type="caution">
    <text evidence="15">The sequence shown here is derived from an EMBL/GenBank/DDBJ whole genome shotgun (WGS) entry which is preliminary data.</text>
</comment>
<feature type="transmembrane region" description="Helical" evidence="13">
    <location>
        <begin position="174"/>
        <end position="194"/>
    </location>
</feature>
<keyword evidence="11" id="KW-0902">Two-component regulatory system</keyword>
<dbReference type="PROSITE" id="PS50109">
    <property type="entry name" value="HIS_KIN"/>
    <property type="match status" value="1"/>
</dbReference>
<evidence type="ECO:0000256" key="4">
    <source>
        <dbReference type="ARBA" id="ARBA00022553"/>
    </source>
</evidence>
<keyword evidence="9" id="KW-0067">ATP-binding</keyword>
<dbReference type="AlphaFoldDB" id="A0A9X2AFH0"/>
<evidence type="ECO:0000256" key="10">
    <source>
        <dbReference type="ARBA" id="ARBA00022989"/>
    </source>
</evidence>
<evidence type="ECO:0000256" key="3">
    <source>
        <dbReference type="ARBA" id="ARBA00012438"/>
    </source>
</evidence>
<protein>
    <recommendedName>
        <fullName evidence="3">histidine kinase</fullName>
        <ecNumber evidence="3">2.7.13.3</ecNumber>
    </recommendedName>
</protein>
<dbReference type="Proteomes" id="UP001139263">
    <property type="component" value="Unassembled WGS sequence"/>
</dbReference>
<evidence type="ECO:0000256" key="8">
    <source>
        <dbReference type="ARBA" id="ARBA00022777"/>
    </source>
</evidence>
<evidence type="ECO:0000256" key="9">
    <source>
        <dbReference type="ARBA" id="ARBA00022840"/>
    </source>
</evidence>
<dbReference type="CDD" id="cd00075">
    <property type="entry name" value="HATPase"/>
    <property type="match status" value="1"/>
</dbReference>
<evidence type="ECO:0000313" key="16">
    <source>
        <dbReference type="Proteomes" id="UP001139263"/>
    </source>
</evidence>
<keyword evidence="5 15" id="KW-0808">Transferase</keyword>
<dbReference type="InterPro" id="IPR050428">
    <property type="entry name" value="TCS_sensor_his_kinase"/>
</dbReference>
<name>A0A9X2AFH0_9BACL</name>
<feature type="domain" description="Histidine kinase" evidence="14">
    <location>
        <begin position="210"/>
        <end position="441"/>
    </location>
</feature>
<dbReference type="PANTHER" id="PTHR45436:SF5">
    <property type="entry name" value="SENSOR HISTIDINE KINASE TRCS"/>
    <property type="match status" value="1"/>
</dbReference>
<evidence type="ECO:0000313" key="15">
    <source>
        <dbReference type="EMBL" id="MCI0184061.1"/>
    </source>
</evidence>
<keyword evidence="6 13" id="KW-0812">Transmembrane</keyword>